<reference evidence="1" key="1">
    <citation type="submission" date="2021-11" db="EMBL/GenBank/DDBJ databases">
        <authorList>
            <person name="Rodrigo-Torres L."/>
            <person name="Arahal R. D."/>
            <person name="Lucena T."/>
        </authorList>
    </citation>
    <scope>NUCLEOTIDE SEQUENCE</scope>
    <source>
        <strain evidence="1">CECT 7929</strain>
    </source>
</reference>
<accession>A0ABM8ZVA5</accession>
<dbReference type="Proteomes" id="UP000838672">
    <property type="component" value="Unassembled WGS sequence"/>
</dbReference>
<proteinExistence type="predicted"/>
<dbReference type="Pfam" id="PF12069">
    <property type="entry name" value="DUF3549"/>
    <property type="match status" value="1"/>
</dbReference>
<protein>
    <recommendedName>
        <fullName evidence="3">DUF3549 family protein</fullName>
    </recommendedName>
</protein>
<sequence length="352" mass="40038">MSAPHTLSALLQQAQCHFRIYDLSRRVTALSHSQFAAIEANQQPYPYPMNQQAQIAVAFWREAQAPYIWFVALPLDERGLLKQAAMGDFIKYILQALSQDPTQSQTNQQENPYSITPKEDKMAVFHAKLTAEMSLPASQYYAPAQNYFAGDEYQQGWQSLGLQGIADFCARLEQHNQRTQIRRALQHLPLPVRYATLGCLEHMHIDDKLAQTLFELLTREYEKGMGQYQDENDAVGCDLFLLTAYVRALALAPENWRDQAVELLLNDPHLNHPELLVAIAGRCWESLQIPERLVLFLLRLAELKQASLFARLFADLVRLPSVRPTALQLLNQPLPATLEQALTQMQQGLQAQ</sequence>
<evidence type="ECO:0008006" key="3">
    <source>
        <dbReference type="Google" id="ProtNLM"/>
    </source>
</evidence>
<keyword evidence="2" id="KW-1185">Reference proteome</keyword>
<dbReference type="RefSeq" id="WP_237466647.1">
    <property type="nucleotide sequence ID" value="NZ_CAKLDI010000001.1"/>
</dbReference>
<evidence type="ECO:0000313" key="1">
    <source>
        <dbReference type="EMBL" id="CAH0534243.1"/>
    </source>
</evidence>
<comment type="caution">
    <text evidence="1">The sequence shown here is derived from an EMBL/GenBank/DDBJ whole genome shotgun (WGS) entry which is preliminary data.</text>
</comment>
<dbReference type="InterPro" id="IPR021936">
    <property type="entry name" value="DUF3549"/>
</dbReference>
<evidence type="ECO:0000313" key="2">
    <source>
        <dbReference type="Proteomes" id="UP000838672"/>
    </source>
</evidence>
<name>A0ABM8ZVA5_9VIBR</name>
<dbReference type="EMBL" id="CAKLDI010000001">
    <property type="protein sequence ID" value="CAH0534243.1"/>
    <property type="molecule type" value="Genomic_DNA"/>
</dbReference>
<gene>
    <name evidence="1" type="ORF">VST7929_02157</name>
</gene>
<organism evidence="1 2">
    <name type="scientific">Vibrio stylophorae</name>
    <dbReference type="NCBI Taxonomy" id="659351"/>
    <lineage>
        <taxon>Bacteria</taxon>
        <taxon>Pseudomonadati</taxon>
        <taxon>Pseudomonadota</taxon>
        <taxon>Gammaproteobacteria</taxon>
        <taxon>Vibrionales</taxon>
        <taxon>Vibrionaceae</taxon>
        <taxon>Vibrio</taxon>
    </lineage>
</organism>